<dbReference type="EMBL" id="CM047585">
    <property type="protein sequence ID" value="KAI9910742.1"/>
    <property type="molecule type" value="Genomic_DNA"/>
</dbReference>
<accession>A0ACC0VWU7</accession>
<evidence type="ECO:0000313" key="1">
    <source>
        <dbReference type="EMBL" id="KAI9910742.1"/>
    </source>
</evidence>
<organism evidence="1 2">
    <name type="scientific">Peronosclerospora sorghi</name>
    <dbReference type="NCBI Taxonomy" id="230839"/>
    <lineage>
        <taxon>Eukaryota</taxon>
        <taxon>Sar</taxon>
        <taxon>Stramenopiles</taxon>
        <taxon>Oomycota</taxon>
        <taxon>Peronosporomycetes</taxon>
        <taxon>Peronosporales</taxon>
        <taxon>Peronosporaceae</taxon>
        <taxon>Peronosclerospora</taxon>
    </lineage>
</organism>
<name>A0ACC0VWU7_9STRA</name>
<sequence>MSATYRYELEAVARDFGLPMREKQLTPVGSFSSMPTQDPVRSTTSTSTSLHLYLPFATQKKPRKRPNYLEHGDRCRIIKRVDRGETQASLAREFGVTRAAICQLYKKRSEILSRGSLDDEHDDFAPGLDLTSPAAHHDACRRDPHHHLTVESRSRSVRLLLRTLKDAETSKDAFKRAAARLTFVLIEEAFARHDLRWTERAIATEFNTNEKEHVEYCGVTLGSKSSFFLPALLQIDANAQTGQIDVKPKDPDHPELQLSFLDVPDTITNFQVMLFSTSGTGEAECKAIEVGFTAFLSMIILLLSVAGRG</sequence>
<proteinExistence type="predicted"/>
<gene>
    <name evidence="1" type="ORF">PsorP6_010857</name>
</gene>
<comment type="caution">
    <text evidence="1">The sequence shown here is derived from an EMBL/GenBank/DDBJ whole genome shotgun (WGS) entry which is preliminary data.</text>
</comment>
<evidence type="ECO:0000313" key="2">
    <source>
        <dbReference type="Proteomes" id="UP001163321"/>
    </source>
</evidence>
<reference evidence="1 2" key="1">
    <citation type="journal article" date="2022" name="bioRxiv">
        <title>The genome of the oomycete Peronosclerospora sorghi, a cosmopolitan pathogen of maize and sorghum, is inflated with dispersed pseudogenes.</title>
        <authorList>
            <person name="Fletcher K."/>
            <person name="Martin F."/>
            <person name="Isakeit T."/>
            <person name="Cavanaugh K."/>
            <person name="Magill C."/>
            <person name="Michelmore R."/>
        </authorList>
    </citation>
    <scope>NUCLEOTIDE SEQUENCE [LARGE SCALE GENOMIC DNA]</scope>
    <source>
        <strain evidence="1">P6</strain>
    </source>
</reference>
<protein>
    <submittedName>
        <fullName evidence="1">Uncharacterized protein</fullName>
    </submittedName>
</protein>
<dbReference type="Proteomes" id="UP001163321">
    <property type="component" value="Chromosome 6"/>
</dbReference>
<keyword evidence="2" id="KW-1185">Reference proteome</keyword>